<name>B6G021_PEPHT</name>
<dbReference type="AlphaFoldDB" id="B6G021"/>
<dbReference type="eggNOG" id="COG0860">
    <property type="taxonomic scope" value="Bacteria"/>
</dbReference>
<proteinExistence type="predicted"/>
<dbReference type="EMBL" id="ABWP01000060">
    <property type="protein sequence ID" value="EEA84849.1"/>
    <property type="molecule type" value="Genomic_DNA"/>
</dbReference>
<dbReference type="Gene3D" id="3.40.630.40">
    <property type="entry name" value="Zn-dependent exopeptidases"/>
    <property type="match status" value="1"/>
</dbReference>
<dbReference type="RefSeq" id="WP_006440396.1">
    <property type="nucleotide sequence ID" value="NZ_DS995356.1"/>
</dbReference>
<evidence type="ECO:0000313" key="2">
    <source>
        <dbReference type="EMBL" id="EEA84849.1"/>
    </source>
</evidence>
<dbReference type="InterPro" id="IPR050695">
    <property type="entry name" value="N-acetylmuramoyl_amidase_3"/>
</dbReference>
<dbReference type="OrthoDB" id="5344211at2"/>
<dbReference type="SMART" id="SM00646">
    <property type="entry name" value="Ami_3"/>
    <property type="match status" value="1"/>
</dbReference>
<evidence type="ECO:0000259" key="1">
    <source>
        <dbReference type="SMART" id="SM00646"/>
    </source>
</evidence>
<gene>
    <name evidence="2" type="ORF">CLOHIR_01475</name>
</gene>
<dbReference type="GO" id="GO:0030288">
    <property type="term" value="C:outer membrane-bounded periplasmic space"/>
    <property type="evidence" value="ECO:0007669"/>
    <property type="project" value="TreeGrafter"/>
</dbReference>
<dbReference type="EC" id="3.5.1.28" evidence="2"/>
<dbReference type="Gene3D" id="3.40.50.12090">
    <property type="match status" value="1"/>
</dbReference>
<accession>B6G021</accession>
<reference evidence="2 3" key="2">
    <citation type="submission" date="2008-10" db="EMBL/GenBank/DDBJ databases">
        <title>Draft genome sequence of Clostridium hiranonis (DSM 13275).</title>
        <authorList>
            <person name="Sudarsanam P."/>
            <person name="Ley R."/>
            <person name="Guruge J."/>
            <person name="Turnbaugh P.J."/>
            <person name="Mahowald M."/>
            <person name="Liep D."/>
            <person name="Gordon J."/>
        </authorList>
    </citation>
    <scope>NUCLEOTIDE SEQUENCE [LARGE SCALE GENOMIC DNA]</scope>
    <source>
        <strain evidence="2 3">DSM 13275</strain>
    </source>
</reference>
<feature type="domain" description="MurNAc-LAA" evidence="1">
    <location>
        <begin position="69"/>
        <end position="189"/>
    </location>
</feature>
<comment type="caution">
    <text evidence="2">The sequence shown here is derived from an EMBL/GenBank/DDBJ whole genome shotgun (WGS) entry which is preliminary data.</text>
</comment>
<protein>
    <submittedName>
        <fullName evidence="2">N-acetylmuramoyl-L-alanine amidase</fullName>
        <ecNumber evidence="2">3.5.1.28</ecNumber>
    </submittedName>
</protein>
<dbReference type="HOGENOM" id="CLU_090645_0_0_9"/>
<dbReference type="CDD" id="cd02696">
    <property type="entry name" value="MurNAc-LAA"/>
    <property type="match status" value="1"/>
</dbReference>
<evidence type="ECO:0000313" key="3">
    <source>
        <dbReference type="Proteomes" id="UP000003178"/>
    </source>
</evidence>
<keyword evidence="2" id="KW-0378">Hydrolase</keyword>
<dbReference type="InterPro" id="IPR002508">
    <property type="entry name" value="MurNAc-LAA_cat"/>
</dbReference>
<dbReference type="GO" id="GO:0009253">
    <property type="term" value="P:peptidoglycan catabolic process"/>
    <property type="evidence" value="ECO:0007669"/>
    <property type="project" value="InterPro"/>
</dbReference>
<dbReference type="SUPFAM" id="SSF53187">
    <property type="entry name" value="Zn-dependent exopeptidases"/>
    <property type="match status" value="1"/>
</dbReference>
<dbReference type="GO" id="GO:0008745">
    <property type="term" value="F:N-acetylmuramoyl-L-alanine amidase activity"/>
    <property type="evidence" value="ECO:0007669"/>
    <property type="project" value="UniProtKB-EC"/>
</dbReference>
<dbReference type="PANTHER" id="PTHR30404:SF8">
    <property type="entry name" value="AUTOLYSIN PH-RELATED"/>
    <property type="match status" value="1"/>
</dbReference>
<dbReference type="PANTHER" id="PTHR30404">
    <property type="entry name" value="N-ACETYLMURAMOYL-L-ALANINE AMIDASE"/>
    <property type="match status" value="1"/>
</dbReference>
<reference evidence="2 3" key="1">
    <citation type="submission" date="2008-09" db="EMBL/GenBank/DDBJ databases">
        <authorList>
            <person name="Fulton L."/>
            <person name="Clifton S."/>
            <person name="Fulton B."/>
            <person name="Xu J."/>
            <person name="Minx P."/>
            <person name="Pepin K.H."/>
            <person name="Johnson M."/>
            <person name="Thiruvilangam P."/>
            <person name="Bhonagiri V."/>
            <person name="Nash W.E."/>
            <person name="Mardis E.R."/>
            <person name="Wilson R.K."/>
        </authorList>
    </citation>
    <scope>NUCLEOTIDE SEQUENCE [LARGE SCALE GENOMIC DNA]</scope>
    <source>
        <strain evidence="2 3">DSM 13275</strain>
    </source>
</reference>
<dbReference type="STRING" id="500633.CLOHIR_01475"/>
<keyword evidence="3" id="KW-1185">Reference proteome</keyword>
<sequence>MKFNISAGHNPDGKIACGTVNNTLNMKESTEARYQTKKVVEYLKADGNNANNCTVDNGTGQTDVLNKLKTKHNAHSVDWNVSIHFNDTDKEDLKGNEKNIGVEVWYFDNKKKPARREECRKKAELVCENLSKIGFTNRHAKPTTGLRFLKDTVDKAILIEVCFCSDADDVKLYKSNRDNIARAIADALEGKKYVKRDNKMDKVIAYVGDIDKVAATILNWKLKDYSLKDANSLKGKEINNLIVVGGGAANLLQGAKEKIVGKDRFETVKKVSEYIDKI</sequence>
<organism evidence="2 3">
    <name type="scientific">Peptacetobacter hiranonis (strain DSM 13275 / JCM 10541 / KCTC 15199 / TO-931)</name>
    <name type="common">Clostridium hiranonis</name>
    <dbReference type="NCBI Taxonomy" id="500633"/>
    <lineage>
        <taxon>Bacteria</taxon>
        <taxon>Bacillati</taxon>
        <taxon>Bacillota</taxon>
        <taxon>Clostridia</taxon>
        <taxon>Peptostreptococcales</taxon>
        <taxon>Peptostreptococcaceae</taxon>
        <taxon>Peptacetobacter</taxon>
    </lineage>
</organism>
<dbReference type="Proteomes" id="UP000003178">
    <property type="component" value="Unassembled WGS sequence"/>
</dbReference>
<dbReference type="Pfam" id="PF01520">
    <property type="entry name" value="Amidase_3"/>
    <property type="match status" value="1"/>
</dbReference>